<dbReference type="PANTHER" id="PTHR15615">
    <property type="match status" value="1"/>
</dbReference>
<name>A0A7S4P5R5_9EUKA</name>
<dbReference type="CDD" id="cd20558">
    <property type="entry name" value="CYCLIN_ScPCL7-like"/>
    <property type="match status" value="1"/>
</dbReference>
<dbReference type="AlphaFoldDB" id="A0A7S4P5R5"/>
<dbReference type="EMBL" id="HBKR01029560">
    <property type="protein sequence ID" value="CAE2324392.1"/>
    <property type="molecule type" value="Transcribed_RNA"/>
</dbReference>
<evidence type="ECO:0000313" key="2">
    <source>
        <dbReference type="EMBL" id="CAE2324392.1"/>
    </source>
</evidence>
<gene>
    <name evidence="2" type="ORF">NAES01612_LOCUS19342</name>
</gene>
<sequence>MEEKIKIASSPYFLNNYIEILSSILRRIVKSNDASPGCDKIVTQFHSETAPSVAIRDYMERILKLTKCEPGSIVLAVIYMLRICRDHSIPLTSLCFHRLFITSVCVSMKYFEDDVYSNKYMAKVGGISTRELSVLERLHLVMLKFSLMMSPIDYGNFCKEAVRLEGQILLDSVPTKGKKGGASELSNAIALIARLLPPNPNASEEKEKEASPAKEKASSASSAEKKEKETEPEEEESEKKAAN</sequence>
<dbReference type="GO" id="GO:0019901">
    <property type="term" value="F:protein kinase binding"/>
    <property type="evidence" value="ECO:0007669"/>
    <property type="project" value="UniProtKB-UniRule"/>
</dbReference>
<dbReference type="PANTHER" id="PTHR15615:SF108">
    <property type="entry name" value="PROTEIN CNPPD1"/>
    <property type="match status" value="1"/>
</dbReference>
<feature type="compositionally biased region" description="Basic and acidic residues" evidence="1">
    <location>
        <begin position="203"/>
        <end position="229"/>
    </location>
</feature>
<dbReference type="InterPro" id="IPR013922">
    <property type="entry name" value="Cyclin_PHO80-like"/>
</dbReference>
<dbReference type="InterPro" id="IPR036915">
    <property type="entry name" value="Cyclin-like_sf"/>
</dbReference>
<organism evidence="2">
    <name type="scientific">Paramoeba aestuarina</name>
    <dbReference type="NCBI Taxonomy" id="180227"/>
    <lineage>
        <taxon>Eukaryota</taxon>
        <taxon>Amoebozoa</taxon>
        <taxon>Discosea</taxon>
        <taxon>Flabellinia</taxon>
        <taxon>Dactylopodida</taxon>
        <taxon>Paramoebidae</taxon>
        <taxon>Paramoeba</taxon>
    </lineage>
</organism>
<dbReference type="Pfam" id="PF08613">
    <property type="entry name" value="Cyclin"/>
    <property type="match status" value="1"/>
</dbReference>
<dbReference type="GO" id="GO:0051301">
    <property type="term" value="P:cell division"/>
    <property type="evidence" value="ECO:0007669"/>
    <property type="project" value="UniProtKB-UniRule"/>
</dbReference>
<reference evidence="2" key="1">
    <citation type="submission" date="2021-01" db="EMBL/GenBank/DDBJ databases">
        <authorList>
            <person name="Corre E."/>
            <person name="Pelletier E."/>
            <person name="Niang G."/>
            <person name="Scheremetjew M."/>
            <person name="Finn R."/>
            <person name="Kale V."/>
            <person name="Holt S."/>
            <person name="Cochrane G."/>
            <person name="Meng A."/>
            <person name="Brown T."/>
            <person name="Cohen L."/>
        </authorList>
    </citation>
    <scope>NUCLEOTIDE SEQUENCE</scope>
    <source>
        <strain evidence="2">SoJaBio B1-5/56/2</strain>
    </source>
</reference>
<evidence type="ECO:0008006" key="3">
    <source>
        <dbReference type="Google" id="ProtNLM"/>
    </source>
</evidence>
<dbReference type="Gene3D" id="1.10.472.10">
    <property type="entry name" value="Cyclin-like"/>
    <property type="match status" value="1"/>
</dbReference>
<dbReference type="SUPFAM" id="SSF47954">
    <property type="entry name" value="Cyclin-like"/>
    <property type="match status" value="1"/>
</dbReference>
<evidence type="ECO:0000256" key="1">
    <source>
        <dbReference type="SAM" id="MobiDB-lite"/>
    </source>
</evidence>
<feature type="region of interest" description="Disordered" evidence="1">
    <location>
        <begin position="198"/>
        <end position="243"/>
    </location>
</feature>
<protein>
    <recommendedName>
        <fullName evidence="3">Cyclin</fullName>
    </recommendedName>
</protein>
<accession>A0A7S4P5R5</accession>
<proteinExistence type="predicted"/>